<feature type="region of interest" description="Disordered" evidence="3">
    <location>
        <begin position="594"/>
        <end position="672"/>
    </location>
</feature>
<dbReference type="PANTHER" id="PTHR48025:SF1">
    <property type="entry name" value="RRM DOMAIN-CONTAINING PROTEIN"/>
    <property type="match status" value="1"/>
</dbReference>
<dbReference type="InterPro" id="IPR035979">
    <property type="entry name" value="RBD_domain_sf"/>
</dbReference>
<dbReference type="PROSITE" id="PS50102">
    <property type="entry name" value="RRM"/>
    <property type="match status" value="2"/>
</dbReference>
<dbReference type="GO" id="GO:0005634">
    <property type="term" value="C:nucleus"/>
    <property type="evidence" value="ECO:0007669"/>
    <property type="project" value="TreeGrafter"/>
</dbReference>
<gene>
    <name evidence="5" type="ORF">QBC35DRAFT_546712</name>
</gene>
<evidence type="ECO:0000256" key="1">
    <source>
        <dbReference type="ARBA" id="ARBA00022884"/>
    </source>
</evidence>
<dbReference type="Gene3D" id="3.30.70.330">
    <property type="match status" value="2"/>
</dbReference>
<dbReference type="Proteomes" id="UP001302126">
    <property type="component" value="Unassembled WGS sequence"/>
</dbReference>
<proteinExistence type="predicted"/>
<dbReference type="InterPro" id="IPR000504">
    <property type="entry name" value="RRM_dom"/>
</dbReference>
<evidence type="ECO:0000259" key="4">
    <source>
        <dbReference type="PROSITE" id="PS50102"/>
    </source>
</evidence>
<dbReference type="GO" id="GO:0003729">
    <property type="term" value="F:mRNA binding"/>
    <property type="evidence" value="ECO:0007669"/>
    <property type="project" value="TreeGrafter"/>
</dbReference>
<feature type="domain" description="RRM" evidence="4">
    <location>
        <begin position="195"/>
        <end position="273"/>
    </location>
</feature>
<keyword evidence="1 2" id="KW-0694">RNA-binding</keyword>
<dbReference type="InterPro" id="IPR050502">
    <property type="entry name" value="Euk_RNA-bind_prot"/>
</dbReference>
<dbReference type="SMART" id="SM00360">
    <property type="entry name" value="RRM"/>
    <property type="match status" value="2"/>
</dbReference>
<reference evidence="5" key="2">
    <citation type="submission" date="2023-05" db="EMBL/GenBank/DDBJ databases">
        <authorList>
            <consortium name="Lawrence Berkeley National Laboratory"/>
            <person name="Steindorff A."/>
            <person name="Hensen N."/>
            <person name="Bonometti L."/>
            <person name="Westerberg I."/>
            <person name="Brannstrom I.O."/>
            <person name="Guillou S."/>
            <person name="Cros-Aarteil S."/>
            <person name="Calhoun S."/>
            <person name="Haridas S."/>
            <person name="Kuo A."/>
            <person name="Mondo S."/>
            <person name="Pangilinan J."/>
            <person name="Riley R."/>
            <person name="Labutti K."/>
            <person name="Andreopoulos B."/>
            <person name="Lipzen A."/>
            <person name="Chen C."/>
            <person name="Yanf M."/>
            <person name="Daum C."/>
            <person name="Ng V."/>
            <person name="Clum A."/>
            <person name="Ohm R."/>
            <person name="Martin F."/>
            <person name="Silar P."/>
            <person name="Natvig D."/>
            <person name="Lalanne C."/>
            <person name="Gautier V."/>
            <person name="Ament-Velasquez S.L."/>
            <person name="Kruys A."/>
            <person name="Hutchinson M.I."/>
            <person name="Powell A.J."/>
            <person name="Barry K."/>
            <person name="Miller A.N."/>
            <person name="Grigoriev I.V."/>
            <person name="Debuchy R."/>
            <person name="Gladieux P."/>
            <person name="Thoren M.H."/>
            <person name="Johannesson H."/>
        </authorList>
    </citation>
    <scope>NUCLEOTIDE SEQUENCE</scope>
    <source>
        <strain evidence="5">PSN309</strain>
    </source>
</reference>
<dbReference type="InterPro" id="IPR012677">
    <property type="entry name" value="Nucleotide-bd_a/b_plait_sf"/>
</dbReference>
<protein>
    <recommendedName>
        <fullName evidence="4">RRM domain-containing protein</fullName>
    </recommendedName>
</protein>
<dbReference type="AlphaFoldDB" id="A0AAN7AHU5"/>
<feature type="region of interest" description="Disordered" evidence="3">
    <location>
        <begin position="1"/>
        <end position="77"/>
    </location>
</feature>
<dbReference type="EMBL" id="MU864378">
    <property type="protein sequence ID" value="KAK4189171.1"/>
    <property type="molecule type" value="Genomic_DNA"/>
</dbReference>
<evidence type="ECO:0000256" key="2">
    <source>
        <dbReference type="PROSITE-ProRule" id="PRU00176"/>
    </source>
</evidence>
<dbReference type="PANTHER" id="PTHR48025">
    <property type="entry name" value="OS02G0815200 PROTEIN"/>
    <property type="match status" value="1"/>
</dbReference>
<evidence type="ECO:0000313" key="5">
    <source>
        <dbReference type="EMBL" id="KAK4189171.1"/>
    </source>
</evidence>
<dbReference type="SUPFAM" id="SSF54928">
    <property type="entry name" value="RNA-binding domain, RBD"/>
    <property type="match status" value="2"/>
</dbReference>
<feature type="compositionally biased region" description="Low complexity" evidence="3">
    <location>
        <begin position="56"/>
        <end position="66"/>
    </location>
</feature>
<reference evidence="5" key="1">
    <citation type="journal article" date="2023" name="Mol. Phylogenet. Evol.">
        <title>Genome-scale phylogeny and comparative genomics of the fungal order Sordariales.</title>
        <authorList>
            <person name="Hensen N."/>
            <person name="Bonometti L."/>
            <person name="Westerberg I."/>
            <person name="Brannstrom I.O."/>
            <person name="Guillou S."/>
            <person name="Cros-Aarteil S."/>
            <person name="Calhoun S."/>
            <person name="Haridas S."/>
            <person name="Kuo A."/>
            <person name="Mondo S."/>
            <person name="Pangilinan J."/>
            <person name="Riley R."/>
            <person name="LaButti K."/>
            <person name="Andreopoulos B."/>
            <person name="Lipzen A."/>
            <person name="Chen C."/>
            <person name="Yan M."/>
            <person name="Daum C."/>
            <person name="Ng V."/>
            <person name="Clum A."/>
            <person name="Steindorff A."/>
            <person name="Ohm R.A."/>
            <person name="Martin F."/>
            <person name="Silar P."/>
            <person name="Natvig D.O."/>
            <person name="Lalanne C."/>
            <person name="Gautier V."/>
            <person name="Ament-Velasquez S.L."/>
            <person name="Kruys A."/>
            <person name="Hutchinson M.I."/>
            <person name="Powell A.J."/>
            <person name="Barry K."/>
            <person name="Miller A.N."/>
            <person name="Grigoriev I.V."/>
            <person name="Debuchy R."/>
            <person name="Gladieux P."/>
            <person name="Hiltunen Thoren M."/>
            <person name="Johannesson H."/>
        </authorList>
    </citation>
    <scope>NUCLEOTIDE SEQUENCE</scope>
    <source>
        <strain evidence="5">PSN309</strain>
    </source>
</reference>
<sequence>MTANQMGPTDRAMSAMLRASKVGARAGQPSVRRTSSSPGALGSGEESSDEQTGARLSDSSLSSIDDATPPRNNDTEANVVSRIAQKASSEAGFEVGTKPDDDVFSTAEYSYAPRSSVNNEVDTGEHYSPLRTAPQYAYSSSINPELAVDAAASTMVLATPSVPRVVGRVPSRHALAAPSGSTGPVDAQGIYPATACVFVANLPEPRDDLALEAAVTRAFSQFGTVFVKIRRDSNNMPFAFAQFTTEKDARTALTDGKGLMILGRPCRTEMVRANRTFVVYRRNGADITVDEVRSTFGHYGRFEKMEMLEEQLRENLNIPQAVLIEFSGFNRNYDFNDAPREYPAFSIDFFDAKKATGSRANADREFLETYDKTRRSLFINNMPLDVGQAELEAIFSELDTVKEVEVVKRNDPNGRLQRVFAFVEYRDVEARDRALDRLHGYILRDHAIKVVPRILKGAGPRRVASMADLSSAYQLSGPSNYNRGSQHGRPNVTPHRRPAGAARTPHAPSPIYVPAARVMNPAVGREGLPSTGPLQAAQSFSTPGRGAMTGPATPYTNRGVNPYGYPGGMWNGVYRDPATGTFWMGPPEYSPDLAAPSPFHSPPPRSGSRHVGNIASYSIPPPTPRPSHAVLVHDYAGGASLNSSPYRGPSGTPSRRHRRHDSTAGPRRYGHN</sequence>
<name>A0AAN7AHU5_9PEZI</name>
<organism evidence="5 6">
    <name type="scientific">Podospora australis</name>
    <dbReference type="NCBI Taxonomy" id="1536484"/>
    <lineage>
        <taxon>Eukaryota</taxon>
        <taxon>Fungi</taxon>
        <taxon>Dikarya</taxon>
        <taxon>Ascomycota</taxon>
        <taxon>Pezizomycotina</taxon>
        <taxon>Sordariomycetes</taxon>
        <taxon>Sordariomycetidae</taxon>
        <taxon>Sordariales</taxon>
        <taxon>Podosporaceae</taxon>
        <taxon>Podospora</taxon>
    </lineage>
</organism>
<feature type="region of interest" description="Disordered" evidence="3">
    <location>
        <begin position="528"/>
        <end position="553"/>
    </location>
</feature>
<dbReference type="CDD" id="cd00590">
    <property type="entry name" value="RRM_SF"/>
    <property type="match status" value="1"/>
</dbReference>
<feature type="compositionally biased region" description="Polar residues" evidence="3">
    <location>
        <begin position="532"/>
        <end position="542"/>
    </location>
</feature>
<feature type="domain" description="RRM" evidence="4">
    <location>
        <begin position="375"/>
        <end position="450"/>
    </location>
</feature>
<dbReference type="FunFam" id="3.30.70.330:FF:000736">
    <property type="entry name" value="Polyadenylate-binding protein, putative"/>
    <property type="match status" value="1"/>
</dbReference>
<dbReference type="Pfam" id="PF00076">
    <property type="entry name" value="RRM_1"/>
    <property type="match status" value="2"/>
</dbReference>
<accession>A0AAN7AHU5</accession>
<comment type="caution">
    <text evidence="5">The sequence shown here is derived from an EMBL/GenBank/DDBJ whole genome shotgun (WGS) entry which is preliminary data.</text>
</comment>
<feature type="region of interest" description="Disordered" evidence="3">
    <location>
        <begin position="479"/>
        <end position="509"/>
    </location>
</feature>
<evidence type="ECO:0000313" key="6">
    <source>
        <dbReference type="Proteomes" id="UP001302126"/>
    </source>
</evidence>
<keyword evidence="6" id="KW-1185">Reference proteome</keyword>
<evidence type="ECO:0000256" key="3">
    <source>
        <dbReference type="SAM" id="MobiDB-lite"/>
    </source>
</evidence>